<dbReference type="Proteomes" id="UP001431209">
    <property type="component" value="Unassembled WGS sequence"/>
</dbReference>
<evidence type="ECO:0000256" key="4">
    <source>
        <dbReference type="PIRSR" id="PIRSR615500-1"/>
    </source>
</evidence>
<dbReference type="InterPro" id="IPR034058">
    <property type="entry name" value="TagA/B/C/D_pept_dom"/>
</dbReference>
<dbReference type="Pfam" id="PF00082">
    <property type="entry name" value="Peptidase_S8"/>
    <property type="match status" value="1"/>
</dbReference>
<feature type="active site" description="Charge relay system" evidence="4 5">
    <location>
        <position position="168"/>
    </location>
</feature>
<proteinExistence type="inferred from homology"/>
<evidence type="ECO:0000259" key="7">
    <source>
        <dbReference type="Pfam" id="PF00082"/>
    </source>
</evidence>
<dbReference type="InterPro" id="IPR015500">
    <property type="entry name" value="Peptidase_S8_subtilisin-rel"/>
</dbReference>
<evidence type="ECO:0000256" key="5">
    <source>
        <dbReference type="PROSITE-ProRule" id="PRU01240"/>
    </source>
</evidence>
<dbReference type="GO" id="GO:0004252">
    <property type="term" value="F:serine-type endopeptidase activity"/>
    <property type="evidence" value="ECO:0007669"/>
    <property type="project" value="UniProtKB-UniRule"/>
</dbReference>
<name>A0AAW2ZQ55_9EUKA</name>
<dbReference type="PRINTS" id="PR00723">
    <property type="entry name" value="SUBTILISIN"/>
</dbReference>
<dbReference type="InterPro" id="IPR000209">
    <property type="entry name" value="Peptidase_S8/S53_dom"/>
</dbReference>
<dbReference type="EMBL" id="JAOPGA020001789">
    <property type="protein sequence ID" value="KAL0491359.1"/>
    <property type="molecule type" value="Genomic_DNA"/>
</dbReference>
<evidence type="ECO:0000256" key="6">
    <source>
        <dbReference type="SAM" id="Phobius"/>
    </source>
</evidence>
<organism evidence="8 9">
    <name type="scientific">Acrasis kona</name>
    <dbReference type="NCBI Taxonomy" id="1008807"/>
    <lineage>
        <taxon>Eukaryota</taxon>
        <taxon>Discoba</taxon>
        <taxon>Heterolobosea</taxon>
        <taxon>Tetramitia</taxon>
        <taxon>Eutetramitia</taxon>
        <taxon>Acrasidae</taxon>
        <taxon>Acrasis</taxon>
    </lineage>
</organism>
<feature type="transmembrane region" description="Helical" evidence="6">
    <location>
        <begin position="689"/>
        <end position="709"/>
    </location>
</feature>
<feature type="transmembrane region" description="Helical" evidence="6">
    <location>
        <begin position="721"/>
        <end position="748"/>
    </location>
</feature>
<dbReference type="PANTHER" id="PTHR43399:SF5">
    <property type="entry name" value="PEPTIDASE S8 FAMILY WITH PROTEASE-ASSOCIATED DOMAIN"/>
    <property type="match status" value="1"/>
</dbReference>
<comment type="caution">
    <text evidence="8">The sequence shown here is derived from an EMBL/GenBank/DDBJ whole genome shotgun (WGS) entry which is preliminary data.</text>
</comment>
<dbReference type="GO" id="GO:0006508">
    <property type="term" value="P:proteolysis"/>
    <property type="evidence" value="ECO:0007669"/>
    <property type="project" value="UniProtKB-KW"/>
</dbReference>
<evidence type="ECO:0000256" key="3">
    <source>
        <dbReference type="ARBA" id="ARBA00022825"/>
    </source>
</evidence>
<dbReference type="InterPro" id="IPR022398">
    <property type="entry name" value="Peptidase_S8_His-AS"/>
</dbReference>
<keyword evidence="6" id="KW-0812">Transmembrane</keyword>
<evidence type="ECO:0000256" key="2">
    <source>
        <dbReference type="ARBA" id="ARBA00022801"/>
    </source>
</evidence>
<keyword evidence="2 5" id="KW-0378">Hydrolase</keyword>
<keyword evidence="1 5" id="KW-0645">Protease</keyword>
<protein>
    <recommendedName>
        <fullName evidence="7">Peptidase S8/S53 domain-containing protein</fullName>
    </recommendedName>
</protein>
<keyword evidence="9" id="KW-1185">Reference proteome</keyword>
<feature type="active site" description="Charge relay system" evidence="4 5">
    <location>
        <position position="474"/>
    </location>
</feature>
<keyword evidence="6" id="KW-0472">Membrane</keyword>
<feature type="transmembrane region" description="Helical" evidence="6">
    <location>
        <begin position="553"/>
        <end position="570"/>
    </location>
</feature>
<feature type="active site" description="Charge relay system" evidence="4 5">
    <location>
        <position position="113"/>
    </location>
</feature>
<evidence type="ECO:0000313" key="9">
    <source>
        <dbReference type="Proteomes" id="UP001431209"/>
    </source>
</evidence>
<feature type="domain" description="Peptidase S8/S53" evidence="7">
    <location>
        <begin position="105"/>
        <end position="506"/>
    </location>
</feature>
<accession>A0AAW2ZQ55</accession>
<gene>
    <name evidence="8" type="ORF">AKO1_009876</name>
</gene>
<evidence type="ECO:0000313" key="8">
    <source>
        <dbReference type="EMBL" id="KAL0491359.1"/>
    </source>
</evidence>
<keyword evidence="6" id="KW-1133">Transmembrane helix</keyword>
<sequence length="782" mass="86020">MLLSIMLFETTRDEAETISQEILDKLKTAGAKVINHQVTSKDKIILQTLNQQLDVIIQHLSNHHRVHWIEETIIEKKTLNSDVKWQVQTQKPNFTIFHDVGLDGTNQIVSFGDSGLDVNSCFFIDSDSNIPEVTPLGPPLSPEKILKHRKIAGYYRYTRDDDDDLFGHGTHIAGSISGNFQNTSDVLSKYNGIAYNSRIAAADYGCSRPGGCSCYDNSTNCVCYFYPNQTCPYSTYVLYPPFNYETDLLPWPYSVGARIYVFTMGVHTMSGYNKNAMEVDSFVYDNPDFLVLTAAGNEGNFGLKTLYDGPQQSKNTITVGASSSSLQSWMNVSKFMDLEYNTLQMFTELQNICKNHGNVGNACTMADRMRNATDCCFDNCTISQVIKQYGGADVDPGQQCCPECANLMVQNNPELYSIQNLSPMSSTGSCADGRTKPDVVAPGHYVVSAASLWYSPDCNVPSNNSQVRVMSGTSMATAVAAGAATIIRQYFVDGFYPSGVRKGIMSQFNSPSASLIKAVMIASASPLQGFANGPNYADKKILLKDLPMNQQKLYNGFGLINLINVLYLSGSKNNLWISDLLFVNTGDQYSVSIPSWNAPKDGTPMSVTLVWTDPPASPSSAFALVNDLDLVVVYNNITRFGNSAQPSDVRDGINNVEKVVLPSIDLTNVMIYVRGFNVAKPKNRYGQDFSLVVAGGSFSVVGGIIPGVVEKEVPDRRNVLFIVVIVLASLLGAAYLLLVVLIAFLVLVACKSKKKRKSEYELTEKLNDDTTYISTETYNEKY</sequence>
<dbReference type="PANTHER" id="PTHR43399">
    <property type="entry name" value="SUBTILISIN-RELATED"/>
    <property type="match status" value="1"/>
</dbReference>
<dbReference type="InterPro" id="IPR051048">
    <property type="entry name" value="Peptidase_S8/S53_subtilisin"/>
</dbReference>
<dbReference type="AlphaFoldDB" id="A0AAW2ZQ55"/>
<dbReference type="PROSITE" id="PS00137">
    <property type="entry name" value="SUBTILASE_HIS"/>
    <property type="match status" value="1"/>
</dbReference>
<dbReference type="InterPro" id="IPR036852">
    <property type="entry name" value="Peptidase_S8/S53_dom_sf"/>
</dbReference>
<dbReference type="PROSITE" id="PS51892">
    <property type="entry name" value="SUBTILASE"/>
    <property type="match status" value="1"/>
</dbReference>
<reference evidence="8 9" key="1">
    <citation type="submission" date="2024-03" db="EMBL/GenBank/DDBJ databases">
        <title>The Acrasis kona genome and developmental transcriptomes reveal deep origins of eukaryotic multicellular pathways.</title>
        <authorList>
            <person name="Sheikh S."/>
            <person name="Fu C.-J."/>
            <person name="Brown M.W."/>
            <person name="Baldauf S.L."/>
        </authorList>
    </citation>
    <scope>NUCLEOTIDE SEQUENCE [LARGE SCALE GENOMIC DNA]</scope>
    <source>
        <strain evidence="8 9">ATCC MYA-3509</strain>
    </source>
</reference>
<comment type="similarity">
    <text evidence="5">Belongs to the peptidase S8 family.</text>
</comment>
<dbReference type="SUPFAM" id="SSF52743">
    <property type="entry name" value="Subtilisin-like"/>
    <property type="match status" value="1"/>
</dbReference>
<dbReference type="Gene3D" id="3.40.50.200">
    <property type="entry name" value="Peptidase S8/S53 domain"/>
    <property type="match status" value="1"/>
</dbReference>
<dbReference type="Gene3D" id="2.60.120.380">
    <property type="match status" value="1"/>
</dbReference>
<evidence type="ECO:0000256" key="1">
    <source>
        <dbReference type="ARBA" id="ARBA00022670"/>
    </source>
</evidence>
<dbReference type="CDD" id="cd04842">
    <property type="entry name" value="Peptidases_S8_Kp43_protease"/>
    <property type="match status" value="1"/>
</dbReference>
<keyword evidence="3 5" id="KW-0720">Serine protease</keyword>